<accession>A0A6C0CNL3</accession>
<reference evidence="1" key="1">
    <citation type="journal article" date="2020" name="Nature">
        <title>Giant virus diversity and host interactions through global metagenomics.</title>
        <authorList>
            <person name="Schulz F."/>
            <person name="Roux S."/>
            <person name="Paez-Espino D."/>
            <person name="Jungbluth S."/>
            <person name="Walsh D.A."/>
            <person name="Denef V.J."/>
            <person name="McMahon K.D."/>
            <person name="Konstantinidis K.T."/>
            <person name="Eloe-Fadrosh E.A."/>
            <person name="Kyrpides N.C."/>
            <person name="Woyke T."/>
        </authorList>
    </citation>
    <scope>NUCLEOTIDE SEQUENCE</scope>
    <source>
        <strain evidence="1">GVMAG-M-3300021425-30</strain>
    </source>
</reference>
<dbReference type="EMBL" id="MN739467">
    <property type="protein sequence ID" value="QHT06188.1"/>
    <property type="molecule type" value="Genomic_DNA"/>
</dbReference>
<organism evidence="1">
    <name type="scientific">viral metagenome</name>
    <dbReference type="NCBI Taxonomy" id="1070528"/>
    <lineage>
        <taxon>unclassified sequences</taxon>
        <taxon>metagenomes</taxon>
        <taxon>organismal metagenomes</taxon>
    </lineage>
</organism>
<protein>
    <submittedName>
        <fullName evidence="1">Uncharacterized protein</fullName>
    </submittedName>
</protein>
<evidence type="ECO:0000313" key="1">
    <source>
        <dbReference type="EMBL" id="QHT06188.1"/>
    </source>
</evidence>
<proteinExistence type="predicted"/>
<dbReference type="AlphaFoldDB" id="A0A6C0CNL3"/>
<name>A0A6C0CNL3_9ZZZZ</name>
<sequence length="76" mass="9126">MAFIVYERELYDKVLFYQRKDFRKTDCIKTEYIERGDTSTKLHYIKQHMDTISRVNRPDTPAMPKLIIPIKPSSPF</sequence>